<evidence type="ECO:0000256" key="1">
    <source>
        <dbReference type="ARBA" id="ARBA00005298"/>
    </source>
</evidence>
<evidence type="ECO:0000259" key="2">
    <source>
        <dbReference type="SMART" id="SM01017"/>
    </source>
</evidence>
<dbReference type="SMART" id="SM01017">
    <property type="entry name" value="Arrestin_C"/>
    <property type="match status" value="1"/>
</dbReference>
<dbReference type="GO" id="GO:0005886">
    <property type="term" value="C:plasma membrane"/>
    <property type="evidence" value="ECO:0007669"/>
    <property type="project" value="TreeGrafter"/>
</dbReference>
<protein>
    <recommendedName>
        <fullName evidence="2">Arrestin C-terminal-like domain-containing protein</fullName>
    </recommendedName>
</protein>
<dbReference type="GO" id="GO:0015031">
    <property type="term" value="P:protein transport"/>
    <property type="evidence" value="ECO:0007669"/>
    <property type="project" value="TreeGrafter"/>
</dbReference>
<name>A0A3Q0T144_AMPCI</name>
<dbReference type="STRING" id="61819.ENSACIP00000028577"/>
<organism evidence="3 4">
    <name type="scientific">Amphilophus citrinellus</name>
    <name type="common">Midas cichlid</name>
    <name type="synonym">Cichlasoma citrinellum</name>
    <dbReference type="NCBI Taxonomy" id="61819"/>
    <lineage>
        <taxon>Eukaryota</taxon>
        <taxon>Metazoa</taxon>
        <taxon>Chordata</taxon>
        <taxon>Craniata</taxon>
        <taxon>Vertebrata</taxon>
        <taxon>Euteleostomi</taxon>
        <taxon>Actinopterygii</taxon>
        <taxon>Neopterygii</taxon>
        <taxon>Teleostei</taxon>
        <taxon>Neoteleostei</taxon>
        <taxon>Acanthomorphata</taxon>
        <taxon>Ovalentaria</taxon>
        <taxon>Cichlomorphae</taxon>
        <taxon>Cichliformes</taxon>
        <taxon>Cichlidae</taxon>
        <taxon>New World cichlids</taxon>
        <taxon>Cichlasomatinae</taxon>
        <taxon>Heroini</taxon>
        <taxon>Amphilophus</taxon>
    </lineage>
</organism>
<evidence type="ECO:0000313" key="4">
    <source>
        <dbReference type="Proteomes" id="UP000261340"/>
    </source>
</evidence>
<dbReference type="InterPro" id="IPR050357">
    <property type="entry name" value="Arrestin_domain-protein"/>
</dbReference>
<dbReference type="GO" id="GO:0007399">
    <property type="term" value="P:nervous system development"/>
    <property type="evidence" value="ECO:0007669"/>
    <property type="project" value="UniProtKB-ARBA"/>
</dbReference>
<dbReference type="InterPro" id="IPR011022">
    <property type="entry name" value="Arrestin_C-like"/>
</dbReference>
<keyword evidence="4" id="KW-1185">Reference proteome</keyword>
<dbReference type="OMA" id="CWHEHYG"/>
<dbReference type="Ensembl" id="ENSACIT00000029334.1">
    <property type="protein sequence ID" value="ENSACIP00000028577.1"/>
    <property type="gene ID" value="ENSACIG00000022122.1"/>
</dbReference>
<dbReference type="GeneTree" id="ENSGT00940000165930"/>
<evidence type="ECO:0000313" key="3">
    <source>
        <dbReference type="Ensembl" id="ENSACIP00000028577.1"/>
    </source>
</evidence>
<dbReference type="Proteomes" id="UP000261340">
    <property type="component" value="Unplaced"/>
</dbReference>
<dbReference type="Pfam" id="PF00339">
    <property type="entry name" value="Arrestin_N"/>
    <property type="match status" value="1"/>
</dbReference>
<dbReference type="GO" id="GO:0005737">
    <property type="term" value="C:cytoplasm"/>
    <property type="evidence" value="ECO:0007669"/>
    <property type="project" value="TreeGrafter"/>
</dbReference>
<dbReference type="InterPro" id="IPR011021">
    <property type="entry name" value="Arrestin-like_N"/>
</dbReference>
<dbReference type="InterPro" id="IPR014752">
    <property type="entry name" value="Arrestin-like_C"/>
</dbReference>
<dbReference type="Gene3D" id="2.60.40.640">
    <property type="match status" value="2"/>
</dbReference>
<accession>A0A3Q0T144</accession>
<reference evidence="3" key="2">
    <citation type="submission" date="2025-09" db="UniProtKB">
        <authorList>
            <consortium name="Ensembl"/>
        </authorList>
    </citation>
    <scope>IDENTIFICATION</scope>
</reference>
<dbReference type="SUPFAM" id="SSF81296">
    <property type="entry name" value="E set domains"/>
    <property type="match status" value="2"/>
</dbReference>
<proteinExistence type="inferred from homology"/>
<dbReference type="PANTHER" id="PTHR11188">
    <property type="entry name" value="ARRESTIN DOMAIN CONTAINING PROTEIN"/>
    <property type="match status" value="1"/>
</dbReference>
<dbReference type="AlphaFoldDB" id="A0A3Q0T144"/>
<comment type="similarity">
    <text evidence="1">Belongs to the arrestin family.</text>
</comment>
<dbReference type="InterPro" id="IPR014756">
    <property type="entry name" value="Ig_E-set"/>
</dbReference>
<feature type="domain" description="Arrestin C-terminal-like" evidence="2">
    <location>
        <begin position="164"/>
        <end position="292"/>
    </location>
</feature>
<dbReference type="Pfam" id="PF02752">
    <property type="entry name" value="Arrestin_C"/>
    <property type="match status" value="1"/>
</dbReference>
<reference evidence="3" key="1">
    <citation type="submission" date="2025-08" db="UniProtKB">
        <authorList>
            <consortium name="Ensembl"/>
        </authorList>
    </citation>
    <scope>IDENTIFICATION</scope>
</reference>
<sequence length="311" mass="35499">MTIKNFSIEYDAINSKNIFTNGDTINGRIVVEVSGETKVQSLIFRAQGRAKVVWTEHYGQNQTHVYWSNEDYYDVKQDILRKSRQVGRHVFPFSFRIPNGRLPSTYKGAHGKIIHKVKAELKQSMRLTKKAKVHFQFVSKADMGIPGLLEPQYAFKDKSVGVFGSGKVSVDVHTKQMGYMQGEAIVVTLEINNNSKRSVKPKFILYEKNSFFAQGHRKLYMHDILKEKAEAIEGSSGRKTVTKVINIPRDLPPSILNSSIIKLEYRLKVTLDVPMLRDPVIKLPLVIMLSSPKPHQKKTKKRSIWFTKLPA</sequence>
<dbReference type="PANTHER" id="PTHR11188:SF135">
    <property type="entry name" value="ARRESTIN DOMAIN CONTAINING 3-LIKE-RELATED"/>
    <property type="match status" value="1"/>
</dbReference>